<dbReference type="PANTHER" id="PTHR34595:SF7">
    <property type="entry name" value="SLL1039 PROTEIN"/>
    <property type="match status" value="1"/>
</dbReference>
<dbReference type="InterPro" id="IPR051680">
    <property type="entry name" value="ATP-dep_Glu-Cys_Ligase-2"/>
</dbReference>
<reference evidence="2 3" key="1">
    <citation type="submission" date="2017-11" db="EMBL/GenBank/DDBJ databases">
        <title>Comparitive Functional Genomics of Dry Heat Resistant strains isolated from the Viking Spacecraft.</title>
        <authorList>
            <person name="Seuylemezian A."/>
            <person name="Cooper K."/>
            <person name="Vaishampayan P."/>
        </authorList>
    </citation>
    <scope>NUCLEOTIDE SEQUENCE [LARGE SCALE GENOMIC DNA]</scope>
    <source>
        <strain evidence="2 3">V32-6</strain>
    </source>
</reference>
<dbReference type="PANTHER" id="PTHR34595">
    <property type="entry name" value="BLR5612 PROTEIN"/>
    <property type="match status" value="1"/>
</dbReference>
<dbReference type="Gene3D" id="3.40.50.11290">
    <property type="match status" value="1"/>
</dbReference>
<name>A0A2N5HN69_9BACI</name>
<evidence type="ECO:0000259" key="1">
    <source>
        <dbReference type="Pfam" id="PF14403"/>
    </source>
</evidence>
<dbReference type="EMBL" id="PGVE01000029">
    <property type="protein sequence ID" value="PLS06959.1"/>
    <property type="molecule type" value="Genomic_DNA"/>
</dbReference>
<dbReference type="Pfam" id="PF14403">
    <property type="entry name" value="CP_ATPgrasp_2"/>
    <property type="match status" value="1"/>
</dbReference>
<dbReference type="Gene3D" id="3.30.1490.270">
    <property type="match status" value="1"/>
</dbReference>
<feature type="domain" description="Circularly permuted ATP-grasp type 2" evidence="1">
    <location>
        <begin position="79"/>
        <end position="455"/>
    </location>
</feature>
<comment type="caution">
    <text evidence="2">The sequence shown here is derived from an EMBL/GenBank/DDBJ whole genome shotgun (WGS) entry which is preliminary data.</text>
</comment>
<keyword evidence="3" id="KW-1185">Reference proteome</keyword>
<dbReference type="AlphaFoldDB" id="A0A2N5HN69"/>
<sequence length="478" mass="54582">MFSEYKHQSYFDEMFNEKGGVRDHYEQVYQQFSNMSSVDLNNLQESMQFQMMKQGVTFTLYNETQRDPLERTIPVDVIPRIIPADEWELIEKGIKQRITALNQFIRDVYHEQAILREAIIPRKIVISNPYFLPEMMGVNVPGDVYISLSGVDLIRDDSGQYYVLEDNLRTPSGLSYILKNRSWMIRLFPDLFFQHKIRPIDESINLFLSNLRSLALHNKKDPVVVLLTPGCYNSAYFEHTFLAQQMGIHLVEGKDLIVMDNKVYMKTMKGLRQVDVVYRRIDDDFLDPLAFRPDSLIGVPGIMNAYRAGNVAIANAPGTGVADDKAIYSYVPEMIRFYLNEEPILKNVPTYILSRGEDREYVLSHLSEMVVKETSLSGGYGMLIGPHASMEEIQQFKEKIINSPEKYIAQPTIQLSRTPSLVDGQMVGRHVDLRPFTFMGREGLDVTPGGLTRVALKEGSLVVNSSQGGGSKDTWVLY</sequence>
<dbReference type="SUPFAM" id="SSF56059">
    <property type="entry name" value="Glutathione synthetase ATP-binding domain-like"/>
    <property type="match status" value="1"/>
</dbReference>
<dbReference type="InterPro" id="IPR016450">
    <property type="entry name" value="UCP005522"/>
</dbReference>
<proteinExistence type="predicted"/>
<protein>
    <recommendedName>
        <fullName evidence="1">Circularly permuted ATP-grasp type 2 domain-containing protein</fullName>
    </recommendedName>
</protein>
<dbReference type="InterPro" id="IPR025841">
    <property type="entry name" value="CP_ATPgrasp_2"/>
</dbReference>
<dbReference type="Proteomes" id="UP000234950">
    <property type="component" value="Unassembled WGS sequence"/>
</dbReference>
<dbReference type="OrthoDB" id="9803842at2"/>
<accession>A0A2N5HN69</accession>
<dbReference type="PIRSF" id="PIRSF005522">
    <property type="entry name" value="UCP005522"/>
    <property type="match status" value="1"/>
</dbReference>
<evidence type="ECO:0000313" key="2">
    <source>
        <dbReference type="EMBL" id="PLS06959.1"/>
    </source>
</evidence>
<evidence type="ECO:0000313" key="3">
    <source>
        <dbReference type="Proteomes" id="UP000234950"/>
    </source>
</evidence>
<dbReference type="RefSeq" id="WP_101647129.1">
    <property type="nucleotide sequence ID" value="NZ_PGVE01000029.1"/>
</dbReference>
<gene>
    <name evidence="2" type="ORF">CVD27_06760</name>
</gene>
<organism evidence="2 3">
    <name type="scientific">Neobacillus cucumis</name>
    <dbReference type="NCBI Taxonomy" id="1740721"/>
    <lineage>
        <taxon>Bacteria</taxon>
        <taxon>Bacillati</taxon>
        <taxon>Bacillota</taxon>
        <taxon>Bacilli</taxon>
        <taxon>Bacillales</taxon>
        <taxon>Bacillaceae</taxon>
        <taxon>Neobacillus</taxon>
    </lineage>
</organism>